<evidence type="ECO:0000313" key="1">
    <source>
        <dbReference type="EMBL" id="ORX87120.1"/>
    </source>
</evidence>
<name>A0A1Y1XMY9_9FUNG</name>
<protein>
    <submittedName>
        <fullName evidence="1">Uncharacterized protein</fullName>
    </submittedName>
</protein>
<proteinExistence type="predicted"/>
<reference evidence="1 2" key="2">
    <citation type="submission" date="2016-08" db="EMBL/GenBank/DDBJ databases">
        <title>Pervasive Adenine N6-methylation of Active Genes in Fungi.</title>
        <authorList>
            <consortium name="DOE Joint Genome Institute"/>
            <person name="Mondo S.J."/>
            <person name="Dannebaum R.O."/>
            <person name="Kuo R.C."/>
            <person name="Labutti K."/>
            <person name="Haridas S."/>
            <person name="Kuo A."/>
            <person name="Salamov A."/>
            <person name="Ahrendt S.R."/>
            <person name="Lipzen A."/>
            <person name="Sullivan W."/>
            <person name="Andreopoulos W.B."/>
            <person name="Clum A."/>
            <person name="Lindquist E."/>
            <person name="Daum C."/>
            <person name="Ramamoorthy G.K."/>
            <person name="Gryganskyi A."/>
            <person name="Culley D."/>
            <person name="Magnuson J.K."/>
            <person name="James T.Y."/>
            <person name="O'Malley M.A."/>
            <person name="Stajich J.E."/>
            <person name="Spatafora J.W."/>
            <person name="Visel A."/>
            <person name="Grigoriev I.V."/>
        </authorList>
    </citation>
    <scope>NUCLEOTIDE SEQUENCE [LARGE SCALE GENOMIC DNA]</scope>
    <source>
        <strain evidence="1 2">S4</strain>
    </source>
</reference>
<dbReference type="AlphaFoldDB" id="A0A1Y1XMY9"/>
<gene>
    <name evidence="1" type="ORF">BCR32DRAFT_289519</name>
</gene>
<reference evidence="1 2" key="1">
    <citation type="submission" date="2016-08" db="EMBL/GenBank/DDBJ databases">
        <title>A Parts List for Fungal Cellulosomes Revealed by Comparative Genomics.</title>
        <authorList>
            <consortium name="DOE Joint Genome Institute"/>
            <person name="Haitjema C.H."/>
            <person name="Gilmore S.P."/>
            <person name="Henske J.K."/>
            <person name="Solomon K.V."/>
            <person name="De Groot R."/>
            <person name="Kuo A."/>
            <person name="Mondo S.J."/>
            <person name="Salamov A.A."/>
            <person name="Labutti K."/>
            <person name="Zhao Z."/>
            <person name="Chiniquy J."/>
            <person name="Barry K."/>
            <person name="Brewer H.M."/>
            <person name="Purvine S.O."/>
            <person name="Wright A.T."/>
            <person name="Boxma B."/>
            <person name="Van Alen T."/>
            <person name="Hackstein J.H."/>
            <person name="Baker S.E."/>
            <person name="Grigoriev I.V."/>
            <person name="O'Malley M.A."/>
        </authorList>
    </citation>
    <scope>NUCLEOTIDE SEQUENCE [LARGE SCALE GENOMIC DNA]</scope>
    <source>
        <strain evidence="1 2">S4</strain>
    </source>
</reference>
<organism evidence="1 2">
    <name type="scientific">Anaeromyces robustus</name>
    <dbReference type="NCBI Taxonomy" id="1754192"/>
    <lineage>
        <taxon>Eukaryota</taxon>
        <taxon>Fungi</taxon>
        <taxon>Fungi incertae sedis</taxon>
        <taxon>Chytridiomycota</taxon>
        <taxon>Chytridiomycota incertae sedis</taxon>
        <taxon>Neocallimastigomycetes</taxon>
        <taxon>Neocallimastigales</taxon>
        <taxon>Neocallimastigaceae</taxon>
        <taxon>Anaeromyces</taxon>
    </lineage>
</organism>
<dbReference type="Proteomes" id="UP000193944">
    <property type="component" value="Unassembled WGS sequence"/>
</dbReference>
<accession>A0A1Y1XMY9</accession>
<sequence length="62" mass="7347">MLKVYGYKLQDYIANERTYMYCDKPYKDTYESDECYSLDCVNEICTMTLSKEGSNPEDSFKL</sequence>
<keyword evidence="2" id="KW-1185">Reference proteome</keyword>
<comment type="caution">
    <text evidence="1">The sequence shown here is derived from an EMBL/GenBank/DDBJ whole genome shotgun (WGS) entry which is preliminary data.</text>
</comment>
<evidence type="ECO:0000313" key="2">
    <source>
        <dbReference type="Proteomes" id="UP000193944"/>
    </source>
</evidence>
<dbReference type="EMBL" id="MCFG01000012">
    <property type="protein sequence ID" value="ORX87120.1"/>
    <property type="molecule type" value="Genomic_DNA"/>
</dbReference>